<sequence>MGGDVVRFGDSIVLESCDCSEPLFLGFVRRFEGRRNPLLLSTEVSEVGKHPASDYQWRLLPVVGSKCKWGDPVRFADRIRLQVVDDKGNSRMLSVSHLDNRSIMAERRPTGSESCTWWVTYTSELRVSRDGQVVPSGELEPHLMYGDDNYVGFVNSARYLSAIDDQYRILRKRTVLLDDLPKAGTATWWRIHRSLPEIAPAVRMPSAMPVRAMPAQALSMA</sequence>
<keyword evidence="2" id="KW-1185">Reference proteome</keyword>
<reference evidence="1 2" key="1">
    <citation type="submission" date="2018-01" db="EMBL/GenBank/DDBJ databases">
        <title>Whole genome analyses suggest that Burkholderia sensu lato contains two further novel genera in the rhizoxinica-symbiotica group Mycetohabitans gen. nov., and Trinickia gen. nov.: implications for the evolution of diazotrophy and nodulation in the Burkholderiaceae.</title>
        <authorList>
            <person name="Estrada-de los Santos P."/>
            <person name="Palmer M."/>
            <person name="Chavez-Ramirez B."/>
            <person name="Beukes C."/>
            <person name="Steenkamp E.T."/>
            <person name="Hirsch A.M."/>
            <person name="Manyaka P."/>
            <person name="Maluk M."/>
            <person name="Lafos M."/>
            <person name="Crook M."/>
            <person name="Gross E."/>
            <person name="Simon M.F."/>
            <person name="Bueno dos Reis Junior F."/>
            <person name="Poole P.S."/>
            <person name="Venter S.N."/>
            <person name="James E.K."/>
        </authorList>
    </citation>
    <scope>NUCLEOTIDE SEQUENCE [LARGE SCALE GENOMIC DNA]</scope>
    <source>
        <strain evidence="1 2">GP25-8</strain>
    </source>
</reference>
<dbReference type="Proteomes" id="UP000235347">
    <property type="component" value="Unassembled WGS sequence"/>
</dbReference>
<gene>
    <name evidence="1" type="ORF">C0Z19_01735</name>
</gene>
<evidence type="ECO:0000313" key="1">
    <source>
        <dbReference type="EMBL" id="PMS28455.1"/>
    </source>
</evidence>
<dbReference type="AlphaFoldDB" id="A0A2N7WGN2"/>
<protein>
    <submittedName>
        <fullName evidence="1">Uncharacterized protein</fullName>
    </submittedName>
</protein>
<proteinExistence type="predicted"/>
<organism evidence="1 2">
    <name type="scientific">Trinickia soli</name>
    <dbReference type="NCBI Taxonomy" id="380675"/>
    <lineage>
        <taxon>Bacteria</taxon>
        <taxon>Pseudomonadati</taxon>
        <taxon>Pseudomonadota</taxon>
        <taxon>Betaproteobacteria</taxon>
        <taxon>Burkholderiales</taxon>
        <taxon>Burkholderiaceae</taxon>
        <taxon>Trinickia</taxon>
    </lineage>
</organism>
<dbReference type="RefSeq" id="WP_102608044.1">
    <property type="nucleotide sequence ID" value="NZ_CADIKD010000006.1"/>
</dbReference>
<evidence type="ECO:0000313" key="2">
    <source>
        <dbReference type="Proteomes" id="UP000235347"/>
    </source>
</evidence>
<dbReference type="EMBL" id="PNYB01000001">
    <property type="protein sequence ID" value="PMS28455.1"/>
    <property type="molecule type" value="Genomic_DNA"/>
</dbReference>
<comment type="caution">
    <text evidence="1">The sequence shown here is derived from an EMBL/GenBank/DDBJ whole genome shotgun (WGS) entry which is preliminary data.</text>
</comment>
<accession>A0A2N7WGN2</accession>
<name>A0A2N7WGN2_9BURK</name>